<comment type="caution">
    <text evidence="2">The sequence shown here is derived from an EMBL/GenBank/DDBJ whole genome shotgun (WGS) entry which is preliminary data.</text>
</comment>
<organism evidence="2 3">
    <name type="scientific">Trifolium pratense</name>
    <name type="common">Red clover</name>
    <dbReference type="NCBI Taxonomy" id="57577"/>
    <lineage>
        <taxon>Eukaryota</taxon>
        <taxon>Viridiplantae</taxon>
        <taxon>Streptophyta</taxon>
        <taxon>Embryophyta</taxon>
        <taxon>Tracheophyta</taxon>
        <taxon>Spermatophyta</taxon>
        <taxon>Magnoliopsida</taxon>
        <taxon>eudicotyledons</taxon>
        <taxon>Gunneridae</taxon>
        <taxon>Pentapetalae</taxon>
        <taxon>rosids</taxon>
        <taxon>fabids</taxon>
        <taxon>Fabales</taxon>
        <taxon>Fabaceae</taxon>
        <taxon>Papilionoideae</taxon>
        <taxon>50 kb inversion clade</taxon>
        <taxon>NPAAA clade</taxon>
        <taxon>Hologalegina</taxon>
        <taxon>IRL clade</taxon>
        <taxon>Trifolieae</taxon>
        <taxon>Trifolium</taxon>
    </lineage>
</organism>
<name>A0A2K3KH99_TRIPR</name>
<reference evidence="2 3" key="1">
    <citation type="journal article" date="2014" name="Am. J. Bot.">
        <title>Genome assembly and annotation for red clover (Trifolium pratense; Fabaceae).</title>
        <authorList>
            <person name="Istvanek J."/>
            <person name="Jaros M."/>
            <person name="Krenek A."/>
            <person name="Repkova J."/>
        </authorList>
    </citation>
    <scope>NUCLEOTIDE SEQUENCE [LARGE SCALE GENOMIC DNA]</scope>
    <source>
        <strain evidence="3">cv. Tatra</strain>
        <tissue evidence="2">Young leaves</tissue>
    </source>
</reference>
<dbReference type="AlphaFoldDB" id="A0A2K3KH99"/>
<proteinExistence type="predicted"/>
<keyword evidence="1" id="KW-0812">Transmembrane</keyword>
<gene>
    <name evidence="2" type="ORF">L195_g054657</name>
</gene>
<keyword evidence="1" id="KW-1133">Transmembrane helix</keyword>
<evidence type="ECO:0000313" key="2">
    <source>
        <dbReference type="EMBL" id="PNX65671.1"/>
    </source>
</evidence>
<feature type="non-terminal residue" evidence="2">
    <location>
        <position position="1"/>
    </location>
</feature>
<evidence type="ECO:0000256" key="1">
    <source>
        <dbReference type="SAM" id="Phobius"/>
    </source>
</evidence>
<sequence>QQYHSPLFRFSSFLLYHGKGLLRFTLLNAIQAIILNVGFATMLSRRTLLPLSKGLRSPHAATARCTRLSPIHDAFTSVLLTITIFASLSVPIRRDSFSVFAMVFRGVCDNNYGAAIPFPHRV</sequence>
<feature type="transmembrane region" description="Helical" evidence="1">
    <location>
        <begin position="21"/>
        <end position="43"/>
    </location>
</feature>
<keyword evidence="1" id="KW-0472">Membrane</keyword>
<accession>A0A2K3KH99</accession>
<protein>
    <submittedName>
        <fullName evidence="2">Uncharacterized protein</fullName>
    </submittedName>
</protein>
<reference evidence="2 3" key="2">
    <citation type="journal article" date="2017" name="Front. Plant Sci.">
        <title>Gene Classification and Mining of Molecular Markers Useful in Red Clover (Trifolium pratense) Breeding.</title>
        <authorList>
            <person name="Istvanek J."/>
            <person name="Dluhosova J."/>
            <person name="Dluhos P."/>
            <person name="Patkova L."/>
            <person name="Nedelnik J."/>
            <person name="Repkova J."/>
        </authorList>
    </citation>
    <scope>NUCLEOTIDE SEQUENCE [LARGE SCALE GENOMIC DNA]</scope>
    <source>
        <strain evidence="3">cv. Tatra</strain>
        <tissue evidence="2">Young leaves</tissue>
    </source>
</reference>
<dbReference type="EMBL" id="ASHM01096380">
    <property type="protein sequence ID" value="PNX65671.1"/>
    <property type="molecule type" value="Genomic_DNA"/>
</dbReference>
<evidence type="ECO:0000313" key="3">
    <source>
        <dbReference type="Proteomes" id="UP000236291"/>
    </source>
</evidence>
<dbReference type="Proteomes" id="UP000236291">
    <property type="component" value="Unassembled WGS sequence"/>
</dbReference>
<feature type="transmembrane region" description="Helical" evidence="1">
    <location>
        <begin position="74"/>
        <end position="92"/>
    </location>
</feature>